<dbReference type="Pfam" id="PF00353">
    <property type="entry name" value="HemolysinCabind"/>
    <property type="match status" value="2"/>
</dbReference>
<evidence type="ECO:0000256" key="2">
    <source>
        <dbReference type="ARBA" id="ARBA00022525"/>
    </source>
</evidence>
<dbReference type="OrthoDB" id="480426at2"/>
<dbReference type="PANTHER" id="PTHR38340:SF1">
    <property type="entry name" value="S-LAYER PROTEIN"/>
    <property type="match status" value="1"/>
</dbReference>
<dbReference type="InterPro" id="IPR025282">
    <property type="entry name" value="DUF4214"/>
</dbReference>
<dbReference type="PROSITE" id="PS00330">
    <property type="entry name" value="HEMOLYSIN_CALCIUM"/>
    <property type="match status" value="1"/>
</dbReference>
<dbReference type="Pfam" id="PF13946">
    <property type="entry name" value="DUF4214"/>
    <property type="match status" value="1"/>
</dbReference>
<dbReference type="InterPro" id="IPR050557">
    <property type="entry name" value="RTX_toxin/Mannuronan_C5-epim"/>
</dbReference>
<dbReference type="EMBL" id="BMWV01000010">
    <property type="protein sequence ID" value="GGY55199.1"/>
    <property type="molecule type" value="Genomic_DNA"/>
</dbReference>
<feature type="compositionally biased region" description="Polar residues" evidence="3">
    <location>
        <begin position="1"/>
        <end position="17"/>
    </location>
</feature>
<dbReference type="GO" id="GO:0005576">
    <property type="term" value="C:extracellular region"/>
    <property type="evidence" value="ECO:0007669"/>
    <property type="project" value="UniProtKB-SubCell"/>
</dbReference>
<name>A0A411WT66_9BURK</name>
<dbReference type="PRINTS" id="PR00313">
    <property type="entry name" value="CABNDNGRPT"/>
</dbReference>
<sequence>MADSPTFQSGTAASETLTGGAGQDVISGQGGADTLIGGDGNDGLYSGEFNVTTGSQPDLVGDRLDGGGGNDQLTGGSGNDLLIGGAGTNNLIGGDGIDTAVYAGKRGDYTLASKDGLPGAVFASEGPRDTLTSVERLNFSDVSIAYDIDGNAGKMYRLYQAALNRTPDKEGLGFWLKVADNGGSLEGLAAGFTGSAEWARLYGRESTDELFLTNLYLNALHREPDAAGFAFWLGAMDSGATREQLLIGFSESTENRAAVIGSIQDGIEYIPFAG</sequence>
<dbReference type="Proteomes" id="UP000292307">
    <property type="component" value="Chromosome"/>
</dbReference>
<reference evidence="5" key="3">
    <citation type="submission" date="2022-12" db="EMBL/GenBank/DDBJ databases">
        <authorList>
            <person name="Sun Q."/>
            <person name="Kim S."/>
        </authorList>
    </citation>
    <scope>NUCLEOTIDE SEQUENCE</scope>
    <source>
        <strain evidence="5">KCTC 12343</strain>
    </source>
</reference>
<comment type="subcellular location">
    <subcellularLocation>
        <location evidence="1">Secreted</location>
    </subcellularLocation>
</comment>
<proteinExistence type="predicted"/>
<dbReference type="AlphaFoldDB" id="A0A411WT66"/>
<evidence type="ECO:0000256" key="3">
    <source>
        <dbReference type="SAM" id="MobiDB-lite"/>
    </source>
</evidence>
<dbReference type="GO" id="GO:0005509">
    <property type="term" value="F:calcium ion binding"/>
    <property type="evidence" value="ECO:0007669"/>
    <property type="project" value="InterPro"/>
</dbReference>
<protein>
    <submittedName>
        <fullName evidence="6">DUF4214 domain-containing protein</fullName>
    </submittedName>
</protein>
<dbReference type="PANTHER" id="PTHR38340">
    <property type="entry name" value="S-LAYER PROTEIN"/>
    <property type="match status" value="1"/>
</dbReference>
<reference evidence="6 7" key="2">
    <citation type="submission" date="2019-02" db="EMBL/GenBank/DDBJ databases">
        <title>Draft Genome Sequences of Six Type Strains of the Genus Massilia.</title>
        <authorList>
            <person name="Miess H."/>
            <person name="Frediansyhah A."/>
            <person name="Gross H."/>
        </authorList>
    </citation>
    <scope>NUCLEOTIDE SEQUENCE [LARGE SCALE GENOMIC DNA]</scope>
    <source>
        <strain evidence="6 7">DSM 17472</strain>
    </source>
</reference>
<gene>
    <name evidence="6" type="ORF">EYF70_03225</name>
    <name evidence="5" type="ORF">GCM10007387_42120</name>
</gene>
<keyword evidence="7" id="KW-1185">Reference proteome</keyword>
<feature type="region of interest" description="Disordered" evidence="3">
    <location>
        <begin position="47"/>
        <end position="73"/>
    </location>
</feature>
<dbReference type="InterPro" id="IPR018511">
    <property type="entry name" value="Hemolysin-typ_Ca-bd_CS"/>
</dbReference>
<evidence type="ECO:0000259" key="4">
    <source>
        <dbReference type="Pfam" id="PF13946"/>
    </source>
</evidence>
<reference evidence="5" key="1">
    <citation type="journal article" date="2014" name="Int. J. Syst. Evol. Microbiol.">
        <title>Complete genome sequence of Corynebacterium casei LMG S-19264T (=DSM 44701T), isolated from a smear-ripened cheese.</title>
        <authorList>
            <consortium name="US DOE Joint Genome Institute (JGI-PGF)"/>
            <person name="Walter F."/>
            <person name="Albersmeier A."/>
            <person name="Kalinowski J."/>
            <person name="Ruckert C."/>
        </authorList>
    </citation>
    <scope>NUCLEOTIDE SEQUENCE</scope>
    <source>
        <strain evidence="5">KCTC 12343</strain>
    </source>
</reference>
<evidence type="ECO:0000313" key="5">
    <source>
        <dbReference type="EMBL" id="GGY55199.1"/>
    </source>
</evidence>
<dbReference type="InterPro" id="IPR001343">
    <property type="entry name" value="Hemolysn_Ca-bd"/>
</dbReference>
<evidence type="ECO:0000313" key="8">
    <source>
        <dbReference type="Proteomes" id="UP000628442"/>
    </source>
</evidence>
<evidence type="ECO:0000256" key="1">
    <source>
        <dbReference type="ARBA" id="ARBA00004613"/>
    </source>
</evidence>
<dbReference type="EMBL" id="CP036401">
    <property type="protein sequence ID" value="QBH99965.1"/>
    <property type="molecule type" value="Genomic_DNA"/>
</dbReference>
<keyword evidence="2" id="KW-0964">Secreted</keyword>
<organism evidence="5 8">
    <name type="scientific">Pseudoduganella albidiflava</name>
    <dbReference type="NCBI Taxonomy" id="321983"/>
    <lineage>
        <taxon>Bacteria</taxon>
        <taxon>Pseudomonadati</taxon>
        <taxon>Pseudomonadota</taxon>
        <taxon>Betaproteobacteria</taxon>
        <taxon>Burkholderiales</taxon>
        <taxon>Oxalobacteraceae</taxon>
        <taxon>Telluria group</taxon>
        <taxon>Pseudoduganella</taxon>
    </lineage>
</organism>
<dbReference type="Gene3D" id="2.150.10.10">
    <property type="entry name" value="Serralysin-like metalloprotease, C-terminal"/>
    <property type="match status" value="1"/>
</dbReference>
<feature type="domain" description="DUF4214" evidence="4">
    <location>
        <begin position="189"/>
        <end position="257"/>
    </location>
</feature>
<feature type="region of interest" description="Disordered" evidence="3">
    <location>
        <begin position="1"/>
        <end position="25"/>
    </location>
</feature>
<evidence type="ECO:0000313" key="6">
    <source>
        <dbReference type="EMBL" id="QBH99965.1"/>
    </source>
</evidence>
<dbReference type="SUPFAM" id="SSF51120">
    <property type="entry name" value="beta-Roll"/>
    <property type="match status" value="1"/>
</dbReference>
<dbReference type="Proteomes" id="UP000628442">
    <property type="component" value="Unassembled WGS sequence"/>
</dbReference>
<evidence type="ECO:0000313" key="7">
    <source>
        <dbReference type="Proteomes" id="UP000292307"/>
    </source>
</evidence>
<accession>A0A411WT66</accession>
<dbReference type="InterPro" id="IPR011049">
    <property type="entry name" value="Serralysin-like_metalloprot_C"/>
</dbReference>
<dbReference type="RefSeq" id="WP_131144113.1">
    <property type="nucleotide sequence ID" value="NZ_BMWV01000010.1"/>
</dbReference>